<dbReference type="EMBL" id="CM018033">
    <property type="protein sequence ID" value="KAA8544794.1"/>
    <property type="molecule type" value="Genomic_DNA"/>
</dbReference>
<gene>
    <name evidence="1" type="ORF">F0562_019502</name>
</gene>
<evidence type="ECO:0000313" key="2">
    <source>
        <dbReference type="Proteomes" id="UP000325577"/>
    </source>
</evidence>
<organism evidence="1 2">
    <name type="scientific">Nyssa sinensis</name>
    <dbReference type="NCBI Taxonomy" id="561372"/>
    <lineage>
        <taxon>Eukaryota</taxon>
        <taxon>Viridiplantae</taxon>
        <taxon>Streptophyta</taxon>
        <taxon>Embryophyta</taxon>
        <taxon>Tracheophyta</taxon>
        <taxon>Spermatophyta</taxon>
        <taxon>Magnoliopsida</taxon>
        <taxon>eudicotyledons</taxon>
        <taxon>Gunneridae</taxon>
        <taxon>Pentapetalae</taxon>
        <taxon>asterids</taxon>
        <taxon>Cornales</taxon>
        <taxon>Nyssaceae</taxon>
        <taxon>Nyssa</taxon>
    </lineage>
</organism>
<evidence type="ECO:0000313" key="1">
    <source>
        <dbReference type="EMBL" id="KAA8544794.1"/>
    </source>
</evidence>
<accession>A0A5J5BQ66</accession>
<protein>
    <submittedName>
        <fullName evidence="1">Uncharacterized protein</fullName>
    </submittedName>
</protein>
<proteinExistence type="predicted"/>
<keyword evidence="2" id="KW-1185">Reference proteome</keyword>
<dbReference type="AlphaFoldDB" id="A0A5J5BQ66"/>
<sequence>MPLPLEGVPIYTSDIVKELSRPFTRRTLTQSQHHVSLVDDDAAKDIEADVAKVASAVPSEDYLVDQMPLQYRYDPSPPHLFYSDPGTSSSSTPPLPVTREDLKEYFQRLRMDFFIPVL</sequence>
<dbReference type="Proteomes" id="UP000325577">
    <property type="component" value="Linkage Group LG10"/>
</dbReference>
<name>A0A5J5BQ66_9ASTE</name>
<reference evidence="1 2" key="1">
    <citation type="submission" date="2019-09" db="EMBL/GenBank/DDBJ databases">
        <title>A chromosome-level genome assembly of the Chinese tupelo Nyssa sinensis.</title>
        <authorList>
            <person name="Yang X."/>
            <person name="Kang M."/>
            <person name="Yang Y."/>
            <person name="Xiong H."/>
            <person name="Wang M."/>
            <person name="Zhang Z."/>
            <person name="Wang Z."/>
            <person name="Wu H."/>
            <person name="Ma T."/>
            <person name="Liu J."/>
            <person name="Xi Z."/>
        </authorList>
    </citation>
    <scope>NUCLEOTIDE SEQUENCE [LARGE SCALE GENOMIC DNA]</scope>
    <source>
        <strain evidence="1">J267</strain>
        <tissue evidence="1">Leaf</tissue>
    </source>
</reference>